<dbReference type="Proteomes" id="UP000002634">
    <property type="component" value="Chromosome"/>
</dbReference>
<proteinExistence type="predicted"/>
<accession>A0AAU8PQ28</accession>
<dbReference type="KEGG" id="etr:ETAE_2272"/>
<dbReference type="AlphaFoldDB" id="A0AAU8PQ28"/>
<protein>
    <submittedName>
        <fullName evidence="1">Uncharacterized protein</fullName>
    </submittedName>
</protein>
<dbReference type="EMBL" id="CP001135">
    <property type="protein sequence ID" value="ACY85107.1"/>
    <property type="molecule type" value="Genomic_DNA"/>
</dbReference>
<gene>
    <name evidence="1" type="ordered locus">ETAE_2272</name>
</gene>
<organism evidence="1 2">
    <name type="scientific">Edwardsiella piscicida</name>
    <dbReference type="NCBI Taxonomy" id="1263550"/>
    <lineage>
        <taxon>Bacteria</taxon>
        <taxon>Pseudomonadati</taxon>
        <taxon>Pseudomonadota</taxon>
        <taxon>Gammaproteobacteria</taxon>
        <taxon>Enterobacterales</taxon>
        <taxon>Hafniaceae</taxon>
        <taxon>Edwardsiella</taxon>
    </lineage>
</organism>
<keyword evidence="2" id="KW-1185">Reference proteome</keyword>
<evidence type="ECO:0000313" key="2">
    <source>
        <dbReference type="Proteomes" id="UP000002634"/>
    </source>
</evidence>
<sequence length="49" mass="5753">MRSFFMRSVYEVLSFCYPMVTLLISPYFSRYGNKPIFIDECIASKNESA</sequence>
<evidence type="ECO:0000313" key="1">
    <source>
        <dbReference type="EMBL" id="ACY85107.1"/>
    </source>
</evidence>
<reference evidence="1 2" key="1">
    <citation type="journal article" date="2009" name="PLoS ONE">
        <title>Genome sequence of the versatile fish pathogen Edwardsiella tarda provides insights into its adaptation to broad host ranges and intracellular niches.</title>
        <authorList>
            <person name="Wang Q."/>
            <person name="Yang M."/>
            <person name="Xiao J."/>
            <person name="Wu H."/>
            <person name="Wang X."/>
            <person name="Lv Y."/>
            <person name="Xu L."/>
            <person name="Zheng H."/>
            <person name="Wang S."/>
            <person name="Zhao G."/>
            <person name="Liu Q."/>
            <person name="Zhang Y."/>
        </authorList>
    </citation>
    <scope>NUCLEOTIDE SEQUENCE [LARGE SCALE GENOMIC DNA]</scope>
    <source>
        <strain evidence="2">EIB202 / CCTCC M208068</strain>
    </source>
</reference>
<name>A0AAU8PQ28_EDWPI</name>